<organism evidence="1 2">
    <name type="scientific">Staphylococcus petrasii</name>
    <dbReference type="NCBI Taxonomy" id="1276936"/>
    <lineage>
        <taxon>Bacteria</taxon>
        <taxon>Bacillati</taxon>
        <taxon>Bacillota</taxon>
        <taxon>Bacilli</taxon>
        <taxon>Bacillales</taxon>
        <taxon>Staphylococcaceae</taxon>
        <taxon>Staphylococcus</taxon>
    </lineage>
</organism>
<sequence>MIIGDTGKRNSDGNKIYLARDIESGKLVEGVSRHFIKGERTGYRGSQKHKLVSGEILRKIRLSLDEKEEIQRTIKAKITSYKKSKGYYYDKSRKKWTSSIMIGRKKKHLGRYNTEQEAKAARQKAVDEQIKILEKQLEEL</sequence>
<reference evidence="1 2" key="1">
    <citation type="submission" date="2019-04" db="EMBL/GenBank/DDBJ databases">
        <title>Genomic characterization of Staphylococcus petrasii strains.</title>
        <authorList>
            <person name="Vrbovska V."/>
            <person name="Kovarovic V."/>
            <person name="Maslanova I."/>
            <person name="Indrakova A."/>
            <person name="Petras P."/>
            <person name="Sedo O."/>
            <person name="Svec P."/>
            <person name="Fisarova L."/>
            <person name="Sedlacek I."/>
            <person name="Doskar J."/>
            <person name="Pantucek R."/>
        </authorList>
    </citation>
    <scope>NUCLEOTIDE SEQUENCE [LARGE SCALE GENOMIC DNA]</scope>
    <source>
        <strain evidence="1 2">P5404</strain>
    </source>
</reference>
<name>A0ABY2KVP4_9STAP</name>
<evidence type="ECO:0008006" key="3">
    <source>
        <dbReference type="Google" id="ProtNLM"/>
    </source>
</evidence>
<dbReference type="InterPro" id="IPR016177">
    <property type="entry name" value="DNA-bd_dom_sf"/>
</dbReference>
<dbReference type="SUPFAM" id="SSF54171">
    <property type="entry name" value="DNA-binding domain"/>
    <property type="match status" value="1"/>
</dbReference>
<proteinExistence type="predicted"/>
<protein>
    <recommendedName>
        <fullName evidence="3">AP2 domain-containing protein</fullName>
    </recommendedName>
</protein>
<dbReference type="EMBL" id="SRLS01000025">
    <property type="protein sequence ID" value="TGE15249.1"/>
    <property type="molecule type" value="Genomic_DNA"/>
</dbReference>
<keyword evidence="2" id="KW-1185">Reference proteome</keyword>
<accession>A0ABY2KVP4</accession>
<gene>
    <name evidence="1" type="ORF">BJR09_11800</name>
</gene>
<evidence type="ECO:0000313" key="2">
    <source>
        <dbReference type="Proteomes" id="UP000297598"/>
    </source>
</evidence>
<dbReference type="Proteomes" id="UP000297598">
    <property type="component" value="Unassembled WGS sequence"/>
</dbReference>
<comment type="caution">
    <text evidence="1">The sequence shown here is derived from an EMBL/GenBank/DDBJ whole genome shotgun (WGS) entry which is preliminary data.</text>
</comment>
<evidence type="ECO:0000313" key="1">
    <source>
        <dbReference type="EMBL" id="TGE15249.1"/>
    </source>
</evidence>